<dbReference type="Pfam" id="PF07228">
    <property type="entry name" value="SpoIIE"/>
    <property type="match status" value="1"/>
</dbReference>
<feature type="domain" description="PPM-type phosphatase" evidence="2">
    <location>
        <begin position="156"/>
        <end position="372"/>
    </location>
</feature>
<dbReference type="Gene3D" id="3.30.565.10">
    <property type="entry name" value="Histidine kinase-like ATPase, C-terminal domain"/>
    <property type="match status" value="1"/>
</dbReference>
<dbReference type="RefSeq" id="WP_051206878.1">
    <property type="nucleotide sequence ID" value="NZ_PIQE01000002.1"/>
</dbReference>
<reference evidence="4" key="1">
    <citation type="journal article" date="2018" name="Front. Microbiol.">
        <title>Genome-Based Analysis Reveals the Taxonomy and Diversity of the Family Idiomarinaceae.</title>
        <authorList>
            <person name="Liu Y."/>
            <person name="Lai Q."/>
            <person name="Shao Z."/>
        </authorList>
    </citation>
    <scope>NUCLEOTIDE SEQUENCE [LARGE SCALE GENOMIC DNA]</scope>
    <source>
        <strain evidence="4">c121</strain>
    </source>
</reference>
<keyword evidence="4" id="KW-1185">Reference proteome</keyword>
<dbReference type="STRING" id="1122124.GCA_000423165_01606"/>
<accession>A0A432Z3G5</accession>
<dbReference type="PANTHER" id="PTHR43156">
    <property type="entry name" value="STAGE II SPORULATION PROTEIN E-RELATED"/>
    <property type="match status" value="1"/>
</dbReference>
<dbReference type="Gene3D" id="3.60.40.10">
    <property type="entry name" value="PPM-type phosphatase domain"/>
    <property type="match status" value="1"/>
</dbReference>
<dbReference type="Proteomes" id="UP000287022">
    <property type="component" value="Unassembled WGS sequence"/>
</dbReference>
<proteinExistence type="predicted"/>
<dbReference type="InterPro" id="IPR036890">
    <property type="entry name" value="HATPase_C_sf"/>
</dbReference>
<dbReference type="SUPFAM" id="SSF81606">
    <property type="entry name" value="PP2C-like"/>
    <property type="match status" value="1"/>
</dbReference>
<dbReference type="SMART" id="SM00331">
    <property type="entry name" value="PP2C_SIG"/>
    <property type="match status" value="1"/>
</dbReference>
<name>A0A432Z3G5_9GAMM</name>
<sequence>MLRSSRQLVIDIYYDDSVFAQHVCDALKQLDIARRIRCIPVAEWSAQAQLVRPSLLVVETVESFLLQRLRCPEQLLIVPNELSSKLLMQWEGDSLAWQQCSGTRVIQRIKSVADAFNNSRQLQAVRESLLWHNQRVDREHALVEHIFKNALSRNYLEYPHIRTLLTPAAKFNGDLCLVAPGSTGSLYVLMADFTGHGLAPATGALPLSQAFFAMVDNSVSVAEMVKEFNYRLNQLLPNEMFCACFIMELSANGQRVTYWNGGMPPAIVLGADGEIKQRLKAQHMALGVLDSDAFEAHTTTIQTHSDDRIAMYTDGVIEMLSQNREFLGLEALERYLMRYSGLDEFDLLVKKLAQFRGAQPLQDDLSLAILQCCPTGLGPQEEQDELEVLPFSFTSHLEAEDLKHLDVVATILGVLGRLPPIHHHRTTIYLLLAEVFNNALEHGLLGLDSRIKADPEGFAYYYQLRAERLAQLQSGSITIRVEYARAHHRLRFNVRNSGAAWEWPEFDETADGYSSYGRGIDLLRQLATDIEWHDGGREISFTYYAIPRSKH</sequence>
<evidence type="ECO:0000313" key="4">
    <source>
        <dbReference type="Proteomes" id="UP000287022"/>
    </source>
</evidence>
<dbReference type="PANTHER" id="PTHR43156:SF2">
    <property type="entry name" value="STAGE II SPORULATION PROTEIN E"/>
    <property type="match status" value="1"/>
</dbReference>
<organism evidence="3 4">
    <name type="scientific">Pseudidiomarina sediminum</name>
    <dbReference type="NCBI Taxonomy" id="431675"/>
    <lineage>
        <taxon>Bacteria</taxon>
        <taxon>Pseudomonadati</taxon>
        <taxon>Pseudomonadota</taxon>
        <taxon>Gammaproteobacteria</taxon>
        <taxon>Alteromonadales</taxon>
        <taxon>Idiomarinaceae</taxon>
        <taxon>Pseudidiomarina</taxon>
    </lineage>
</organism>
<dbReference type="InterPro" id="IPR036457">
    <property type="entry name" value="PPM-type-like_dom_sf"/>
</dbReference>
<dbReference type="CDD" id="cd16936">
    <property type="entry name" value="HATPase_RsbW-like"/>
    <property type="match status" value="1"/>
</dbReference>
<protein>
    <recommendedName>
        <fullName evidence="2">PPM-type phosphatase domain-containing protein</fullName>
    </recommendedName>
</protein>
<comment type="caution">
    <text evidence="3">The sequence shown here is derived from an EMBL/GenBank/DDBJ whole genome shotgun (WGS) entry which is preliminary data.</text>
</comment>
<evidence type="ECO:0000259" key="2">
    <source>
        <dbReference type="SMART" id="SM00331"/>
    </source>
</evidence>
<keyword evidence="1" id="KW-0378">Hydrolase</keyword>
<gene>
    <name evidence="3" type="ORF">CWI80_07715</name>
</gene>
<evidence type="ECO:0000256" key="1">
    <source>
        <dbReference type="ARBA" id="ARBA00022801"/>
    </source>
</evidence>
<dbReference type="InterPro" id="IPR001932">
    <property type="entry name" value="PPM-type_phosphatase-like_dom"/>
</dbReference>
<dbReference type="AlphaFoldDB" id="A0A432Z3G5"/>
<dbReference type="GO" id="GO:0016791">
    <property type="term" value="F:phosphatase activity"/>
    <property type="evidence" value="ECO:0007669"/>
    <property type="project" value="TreeGrafter"/>
</dbReference>
<dbReference type="EMBL" id="PIQE01000002">
    <property type="protein sequence ID" value="RUO72438.1"/>
    <property type="molecule type" value="Genomic_DNA"/>
</dbReference>
<dbReference type="InterPro" id="IPR052016">
    <property type="entry name" value="Bact_Sigma-Reg"/>
</dbReference>
<evidence type="ECO:0000313" key="3">
    <source>
        <dbReference type="EMBL" id="RUO72438.1"/>
    </source>
</evidence>